<name>A0ABV6R462_9CAUL</name>
<evidence type="ECO:0000256" key="6">
    <source>
        <dbReference type="RuleBase" id="RU363076"/>
    </source>
</evidence>
<dbReference type="RefSeq" id="WP_376835964.1">
    <property type="nucleotide sequence ID" value="NZ_JBHLSW010000006.1"/>
</dbReference>
<evidence type="ECO:0000256" key="2">
    <source>
        <dbReference type="ARBA" id="ARBA00007165"/>
    </source>
</evidence>
<evidence type="ECO:0000313" key="7">
    <source>
        <dbReference type="EMBL" id="MFC0633994.1"/>
    </source>
</evidence>
<evidence type="ECO:0000313" key="8">
    <source>
        <dbReference type="Proteomes" id="UP001589906"/>
    </source>
</evidence>
<keyword evidence="6" id="KW-1003">Cell membrane</keyword>
<reference evidence="7 8" key="1">
    <citation type="submission" date="2024-09" db="EMBL/GenBank/DDBJ databases">
        <authorList>
            <person name="Sun Q."/>
            <person name="Mori K."/>
        </authorList>
    </citation>
    <scope>NUCLEOTIDE SEQUENCE [LARGE SCALE GENOMIC DNA]</scope>
    <source>
        <strain evidence="7 8">NCAIM B.02621</strain>
    </source>
</reference>
<comment type="subcellular location">
    <subcellularLocation>
        <location evidence="6">Cell membrane</location>
        <topology evidence="6">Multi-pass membrane protein</topology>
    </subcellularLocation>
    <subcellularLocation>
        <location evidence="1">Membrane</location>
    </subcellularLocation>
</comment>
<comment type="caution">
    <text evidence="6">Lacks conserved residue(s) required for the propagation of feature annotation.</text>
</comment>
<dbReference type="InterPro" id="IPR002994">
    <property type="entry name" value="Surf1/Shy1"/>
</dbReference>
<comment type="caution">
    <text evidence="7">The sequence shown here is derived from an EMBL/GenBank/DDBJ whole genome shotgun (WGS) entry which is preliminary data.</text>
</comment>
<keyword evidence="4 6" id="KW-1133">Transmembrane helix</keyword>
<accession>A0ABV6R462</accession>
<dbReference type="PANTHER" id="PTHR23427">
    <property type="entry name" value="SURFEIT LOCUS PROTEIN"/>
    <property type="match status" value="1"/>
</dbReference>
<keyword evidence="3 6" id="KW-0812">Transmembrane</keyword>
<gene>
    <name evidence="7" type="ORF">ACFFGE_08895</name>
</gene>
<dbReference type="Proteomes" id="UP001589906">
    <property type="component" value="Unassembled WGS sequence"/>
</dbReference>
<evidence type="ECO:0000256" key="1">
    <source>
        <dbReference type="ARBA" id="ARBA00004370"/>
    </source>
</evidence>
<feature type="transmembrane region" description="Helical" evidence="6">
    <location>
        <begin position="203"/>
        <end position="224"/>
    </location>
</feature>
<dbReference type="Pfam" id="PF02104">
    <property type="entry name" value="SURF1"/>
    <property type="match status" value="1"/>
</dbReference>
<evidence type="ECO:0000256" key="5">
    <source>
        <dbReference type="ARBA" id="ARBA00023136"/>
    </source>
</evidence>
<evidence type="ECO:0000256" key="3">
    <source>
        <dbReference type="ARBA" id="ARBA00022692"/>
    </source>
</evidence>
<keyword evidence="8" id="KW-1185">Reference proteome</keyword>
<dbReference type="InterPro" id="IPR045214">
    <property type="entry name" value="Surf1/Surf4"/>
</dbReference>
<evidence type="ECO:0000256" key="4">
    <source>
        <dbReference type="ARBA" id="ARBA00022989"/>
    </source>
</evidence>
<dbReference type="PANTHER" id="PTHR23427:SF2">
    <property type="entry name" value="SURFEIT LOCUS PROTEIN 1"/>
    <property type="match status" value="1"/>
</dbReference>
<proteinExistence type="inferred from homology"/>
<dbReference type="PROSITE" id="PS50895">
    <property type="entry name" value="SURF1"/>
    <property type="match status" value="1"/>
</dbReference>
<dbReference type="CDD" id="cd06662">
    <property type="entry name" value="SURF1"/>
    <property type="match status" value="1"/>
</dbReference>
<protein>
    <recommendedName>
        <fullName evidence="6">SURF1-like protein</fullName>
    </recommendedName>
</protein>
<organism evidence="7 8">
    <name type="scientific">Brevundimonas balnearis</name>
    <dbReference type="NCBI Taxonomy" id="1572858"/>
    <lineage>
        <taxon>Bacteria</taxon>
        <taxon>Pseudomonadati</taxon>
        <taxon>Pseudomonadota</taxon>
        <taxon>Alphaproteobacteria</taxon>
        <taxon>Caulobacterales</taxon>
        <taxon>Caulobacteraceae</taxon>
        <taxon>Brevundimonas</taxon>
    </lineage>
</organism>
<keyword evidence="5 6" id="KW-0472">Membrane</keyword>
<sequence length="230" mass="24293">MRRFPWVLTVLTVAALALLIALGTWQVRRLAWKEGLIAAADAAAAAPPAPLAEVLAGPAPEFRRVVADCPGLASAPYVELQSIDEGRAGSRLVSLCVFDPSRPPILVDRGFVADTVSARPPVGRAEAPTRIEGVLREPGGPSPLTPGPADGRFFARDAEAMAEALGRDGPVQPLTLFATVSSNPDWAALEPSAPPAAFSNNHLGYAMTWFGLAIVLLGFYIALLRRRLKG</sequence>
<dbReference type="EMBL" id="JBHLSW010000006">
    <property type="protein sequence ID" value="MFC0633994.1"/>
    <property type="molecule type" value="Genomic_DNA"/>
</dbReference>
<comment type="similarity">
    <text evidence="2 6">Belongs to the SURF1 family.</text>
</comment>